<dbReference type="SUPFAM" id="SSF111369">
    <property type="entry name" value="HlyD-like secretion proteins"/>
    <property type="match status" value="2"/>
</dbReference>
<feature type="domain" description="CusB-like beta-barrel" evidence="5">
    <location>
        <begin position="286"/>
        <end position="358"/>
    </location>
</feature>
<dbReference type="InterPro" id="IPR058792">
    <property type="entry name" value="Beta-barrel_RND_2"/>
</dbReference>
<organism evidence="7 8">
    <name type="scientific">Ammoniphilus oxalaticus</name>
    <dbReference type="NCBI Taxonomy" id="66863"/>
    <lineage>
        <taxon>Bacteria</taxon>
        <taxon>Bacillati</taxon>
        <taxon>Bacillota</taxon>
        <taxon>Bacilli</taxon>
        <taxon>Bacillales</taxon>
        <taxon>Paenibacillaceae</taxon>
        <taxon>Aneurinibacillus group</taxon>
        <taxon>Ammoniphilus</taxon>
    </lineage>
</organism>
<evidence type="ECO:0000259" key="5">
    <source>
        <dbReference type="Pfam" id="PF25954"/>
    </source>
</evidence>
<name>A0A419SGP0_9BACL</name>
<feature type="domain" description="Multidrug resistance protein MdtA-like barrel-sandwich hybrid" evidence="4">
    <location>
        <begin position="63"/>
        <end position="272"/>
    </location>
</feature>
<reference evidence="7 8" key="1">
    <citation type="submission" date="2016-08" db="EMBL/GenBank/DDBJ databases">
        <title>Novel Firmicute Genomes.</title>
        <authorList>
            <person name="Poppleton D.I."/>
            <person name="Gribaldo S."/>
        </authorList>
    </citation>
    <scope>NUCLEOTIDE SEQUENCE [LARGE SCALE GENOMIC DNA]</scope>
    <source>
        <strain evidence="7 8">RAOx-1</strain>
    </source>
</reference>
<dbReference type="PANTHER" id="PTHR30469">
    <property type="entry name" value="MULTIDRUG RESISTANCE PROTEIN MDTA"/>
    <property type="match status" value="1"/>
</dbReference>
<dbReference type="NCBIfam" id="TIGR01730">
    <property type="entry name" value="RND_mfp"/>
    <property type="match status" value="1"/>
</dbReference>
<dbReference type="PROSITE" id="PS51257">
    <property type="entry name" value="PROKAR_LIPOPROTEIN"/>
    <property type="match status" value="1"/>
</dbReference>
<gene>
    <name evidence="7" type="ORF">BEP19_12055</name>
</gene>
<dbReference type="EMBL" id="MCHY01000009">
    <property type="protein sequence ID" value="RKD22957.1"/>
    <property type="molecule type" value="Genomic_DNA"/>
</dbReference>
<comment type="caution">
    <text evidence="7">The sequence shown here is derived from an EMBL/GenBank/DDBJ whole genome shotgun (WGS) entry which is preliminary data.</text>
</comment>
<dbReference type="Gene3D" id="1.10.287.470">
    <property type="entry name" value="Helix hairpin bin"/>
    <property type="match status" value="2"/>
</dbReference>
<dbReference type="Pfam" id="PF25954">
    <property type="entry name" value="Beta-barrel_RND_2"/>
    <property type="match status" value="1"/>
</dbReference>
<evidence type="ECO:0000259" key="6">
    <source>
        <dbReference type="Pfam" id="PF25989"/>
    </source>
</evidence>
<sequence length="442" mass="47980">MTKQSYTYFFMIIIVAAFLSACGKEAAVTDTEQTFPVYIKQAQSGLLQDTQKLTGEVAVSKEIQLSANVSAKIEAIHVRKGQHVEAGQLLATLDQTDLRNQLKQAEVSLRTAQVNVENAKLNRQKEIDQAQLNLQNTQFAYQETGIADSNAMTALQIAETNHQRAAMLHEQGAIPKIELEQAEDALQKAQASLQQQQLTRQKAQAAIQAAEKAVANANRTEGIKAAESSVTQAQLTIELVKDQMKQAAITAPFAGKVTNIALESGEMASPQTPLLTLVQTNPLLIKTSVTEKVLAELELNQAVSAAIKSIGEDVQGKLTFISAVTDPQANVYPIEVELKAPSAKVKPGMVAELTLAKQVSGEEGILIPNEALLFVNQEHYVFVINEDMRAERRSVTVGKENEQWAHIQDGLNSGENIVVKGHLTLKDGALVEVTEVIADETD</sequence>
<dbReference type="Pfam" id="PF25917">
    <property type="entry name" value="BSH_RND"/>
    <property type="match status" value="1"/>
</dbReference>
<dbReference type="GO" id="GO:0015562">
    <property type="term" value="F:efflux transmembrane transporter activity"/>
    <property type="evidence" value="ECO:0007669"/>
    <property type="project" value="TreeGrafter"/>
</dbReference>
<feature type="domain" description="YknX-like C-terminal permuted SH3-like" evidence="6">
    <location>
        <begin position="366"/>
        <end position="433"/>
    </location>
</feature>
<evidence type="ECO:0000313" key="7">
    <source>
        <dbReference type="EMBL" id="RKD22957.1"/>
    </source>
</evidence>
<dbReference type="GO" id="GO:1990281">
    <property type="term" value="C:efflux pump complex"/>
    <property type="evidence" value="ECO:0007669"/>
    <property type="project" value="TreeGrafter"/>
</dbReference>
<comment type="similarity">
    <text evidence="1">Belongs to the membrane fusion protein (MFP) (TC 8.A.1) family.</text>
</comment>
<dbReference type="RefSeq" id="WP_170145373.1">
    <property type="nucleotide sequence ID" value="NZ_MCHY01000009.1"/>
</dbReference>
<keyword evidence="3" id="KW-0732">Signal</keyword>
<feature type="signal peptide" evidence="3">
    <location>
        <begin position="1"/>
        <end position="26"/>
    </location>
</feature>
<feature type="coiled-coil region" evidence="2">
    <location>
        <begin position="176"/>
        <end position="220"/>
    </location>
</feature>
<feature type="chain" id="PRO_5019152739" evidence="3">
    <location>
        <begin position="27"/>
        <end position="442"/>
    </location>
</feature>
<dbReference type="InterPro" id="IPR006143">
    <property type="entry name" value="RND_pump_MFP"/>
</dbReference>
<evidence type="ECO:0000256" key="2">
    <source>
        <dbReference type="SAM" id="Coils"/>
    </source>
</evidence>
<keyword evidence="8" id="KW-1185">Reference proteome</keyword>
<protein>
    <submittedName>
        <fullName evidence="7">Uncharacterized protein</fullName>
    </submittedName>
</protein>
<dbReference type="PANTHER" id="PTHR30469:SF15">
    <property type="entry name" value="HLYD FAMILY OF SECRETION PROTEINS"/>
    <property type="match status" value="1"/>
</dbReference>
<evidence type="ECO:0000256" key="1">
    <source>
        <dbReference type="ARBA" id="ARBA00009477"/>
    </source>
</evidence>
<dbReference type="Proteomes" id="UP000284219">
    <property type="component" value="Unassembled WGS sequence"/>
</dbReference>
<dbReference type="Gene3D" id="2.40.30.170">
    <property type="match status" value="1"/>
</dbReference>
<dbReference type="Pfam" id="PF25989">
    <property type="entry name" value="YknX_C"/>
    <property type="match status" value="1"/>
</dbReference>
<dbReference type="InterPro" id="IPR058637">
    <property type="entry name" value="YknX-like_C"/>
</dbReference>
<evidence type="ECO:0000313" key="8">
    <source>
        <dbReference type="Proteomes" id="UP000284219"/>
    </source>
</evidence>
<dbReference type="InterPro" id="IPR058625">
    <property type="entry name" value="MdtA-like_BSH"/>
</dbReference>
<proteinExistence type="inferred from homology"/>
<keyword evidence="2" id="KW-0175">Coiled coil</keyword>
<dbReference type="AlphaFoldDB" id="A0A419SGP0"/>
<evidence type="ECO:0000259" key="4">
    <source>
        <dbReference type="Pfam" id="PF25917"/>
    </source>
</evidence>
<dbReference type="Gene3D" id="2.40.50.100">
    <property type="match status" value="2"/>
</dbReference>
<dbReference type="Gene3D" id="2.40.420.20">
    <property type="match status" value="1"/>
</dbReference>
<feature type="coiled-coil region" evidence="2">
    <location>
        <begin position="95"/>
        <end position="129"/>
    </location>
</feature>
<evidence type="ECO:0000256" key="3">
    <source>
        <dbReference type="SAM" id="SignalP"/>
    </source>
</evidence>
<accession>A0A419SGP0</accession>